<evidence type="ECO:0000256" key="8">
    <source>
        <dbReference type="ARBA" id="ARBA00022968"/>
    </source>
</evidence>
<dbReference type="UniPathway" id="UPA00378"/>
<evidence type="ECO:0000256" key="11">
    <source>
        <dbReference type="ARBA" id="ARBA00023136"/>
    </source>
</evidence>
<keyword evidence="6 15" id="KW-0808">Transferase</keyword>
<comment type="catalytic activity">
    <reaction evidence="13">
        <text>N(4)-{beta-D-GlcNAc-(1-&gt;2)-[beta-D-GlcNAc-(1-&gt;4)]-alpha-D-Man-(1-&gt;3)-[beta-D-GlcNAc-(1-&gt;2)-alpha-D-Man-(1-&gt;6)]-beta-D-Man-(1-&gt;4)-beta-D-GlcNAc-(1-&gt;4)-beta-D-GlcNAc}-L-asparaginyl-[protein] + UDP-N-acetyl-alpha-D-glucosamine = N(4)-{beta-D-GlcNAc-(1-&gt;2)-[beta-D-GlcNAc-(1-&gt;4)]-alpha-D-Man-(1-&gt;3)-[beta-D-GlcNAc-(1-&gt;2)-[beta-D-GlcNAc-(1-&gt;6)]-alpha-D-Man-(1-&gt;6)]-beta-D-Man-(1-&gt;4)-beta-D-GlcNAc-(1-&gt;4)-beta-D-GlcNAc}-L-asparaginyl-[protein] + UDP + H(+)</text>
        <dbReference type="Rhea" id="RHEA:16921"/>
        <dbReference type="Rhea" id="RHEA-COMP:14374"/>
        <dbReference type="Rhea" id="RHEA-COMP:14377"/>
        <dbReference type="ChEBI" id="CHEBI:15378"/>
        <dbReference type="ChEBI" id="CHEBI:57705"/>
        <dbReference type="ChEBI" id="CHEBI:58223"/>
        <dbReference type="ChEBI" id="CHEBI:139507"/>
        <dbReference type="ChEBI" id="CHEBI:139510"/>
        <dbReference type="EC" id="2.4.1.155"/>
    </reaction>
</comment>
<evidence type="ECO:0000259" key="14">
    <source>
        <dbReference type="Pfam" id="PF15024"/>
    </source>
</evidence>
<reference evidence="15 16" key="1">
    <citation type="journal article" date="2016" name="Mol. Biol. Evol.">
        <title>Comparative Genomics of Early-Diverging Mushroom-Forming Fungi Provides Insights into the Origins of Lignocellulose Decay Capabilities.</title>
        <authorList>
            <person name="Nagy L.G."/>
            <person name="Riley R."/>
            <person name="Tritt A."/>
            <person name="Adam C."/>
            <person name="Daum C."/>
            <person name="Floudas D."/>
            <person name="Sun H."/>
            <person name="Yadav J.S."/>
            <person name="Pangilinan J."/>
            <person name="Larsson K.H."/>
            <person name="Matsuura K."/>
            <person name="Barry K."/>
            <person name="Labutti K."/>
            <person name="Kuo R."/>
            <person name="Ohm R.A."/>
            <person name="Bhattacharya S.S."/>
            <person name="Shirouzu T."/>
            <person name="Yoshinaga Y."/>
            <person name="Martin F.M."/>
            <person name="Grigoriev I.V."/>
            <person name="Hibbett D.S."/>
        </authorList>
    </citation>
    <scope>NUCLEOTIDE SEQUENCE [LARGE SCALE GENOMIC DNA]</scope>
    <source>
        <strain evidence="15 16">TUFC12733</strain>
    </source>
</reference>
<gene>
    <name evidence="15" type="ORF">CALVIDRAFT_506386</name>
</gene>
<name>A0A167GQU8_CALVF</name>
<evidence type="ECO:0000256" key="13">
    <source>
        <dbReference type="ARBA" id="ARBA00048243"/>
    </source>
</evidence>
<evidence type="ECO:0000256" key="5">
    <source>
        <dbReference type="ARBA" id="ARBA00022676"/>
    </source>
</evidence>
<dbReference type="Proteomes" id="UP000076738">
    <property type="component" value="Unassembled WGS sequence"/>
</dbReference>
<dbReference type="OrthoDB" id="2113294at2759"/>
<dbReference type="PANTHER" id="PTHR15075:SF2">
    <property type="entry name" value="ALPHA-1,6-MANNOSYLGLYCOPROTEIN 6-BETA-N-ACETYLGLUCOSAMINYLTRANSFERASE"/>
    <property type="match status" value="1"/>
</dbReference>
<organism evidence="15 16">
    <name type="scientific">Calocera viscosa (strain TUFC12733)</name>
    <dbReference type="NCBI Taxonomy" id="1330018"/>
    <lineage>
        <taxon>Eukaryota</taxon>
        <taxon>Fungi</taxon>
        <taxon>Dikarya</taxon>
        <taxon>Basidiomycota</taxon>
        <taxon>Agaricomycotina</taxon>
        <taxon>Dacrymycetes</taxon>
        <taxon>Dacrymycetales</taxon>
        <taxon>Dacrymycetaceae</taxon>
        <taxon>Calocera</taxon>
    </lineage>
</organism>
<dbReference type="InterPro" id="IPR052105">
    <property type="entry name" value="MGAT5_Glycosyltransferase"/>
</dbReference>
<proteinExistence type="inferred from homology"/>
<evidence type="ECO:0000256" key="6">
    <source>
        <dbReference type="ARBA" id="ARBA00022679"/>
    </source>
</evidence>
<evidence type="ECO:0000313" key="16">
    <source>
        <dbReference type="Proteomes" id="UP000076738"/>
    </source>
</evidence>
<keyword evidence="16" id="KW-1185">Reference proteome</keyword>
<dbReference type="EMBL" id="KV417334">
    <property type="protein sequence ID" value="KZO90816.1"/>
    <property type="molecule type" value="Genomic_DNA"/>
</dbReference>
<evidence type="ECO:0000256" key="7">
    <source>
        <dbReference type="ARBA" id="ARBA00022692"/>
    </source>
</evidence>
<keyword evidence="9" id="KW-1133">Transmembrane helix</keyword>
<dbReference type="AlphaFoldDB" id="A0A167GQU8"/>
<dbReference type="InterPro" id="IPR026116">
    <property type="entry name" value="GT18_cat"/>
</dbReference>
<dbReference type="GO" id="GO:0006487">
    <property type="term" value="P:protein N-linked glycosylation"/>
    <property type="evidence" value="ECO:0007669"/>
    <property type="project" value="TreeGrafter"/>
</dbReference>
<evidence type="ECO:0000256" key="9">
    <source>
        <dbReference type="ARBA" id="ARBA00022989"/>
    </source>
</evidence>
<comment type="pathway">
    <text evidence="2">Protein modification; protein glycosylation.</text>
</comment>
<comment type="similarity">
    <text evidence="3">Belongs to the glycosyltransferase 18 family.</text>
</comment>
<keyword evidence="7" id="KW-0812">Transmembrane</keyword>
<keyword evidence="8" id="KW-0735">Signal-anchor</keyword>
<dbReference type="Pfam" id="PF15024">
    <property type="entry name" value="Glyco_transf_18"/>
    <property type="match status" value="1"/>
</dbReference>
<dbReference type="EC" id="2.4.1.155" evidence="4"/>
<dbReference type="STRING" id="1330018.A0A167GQU8"/>
<evidence type="ECO:0000256" key="10">
    <source>
        <dbReference type="ARBA" id="ARBA00023034"/>
    </source>
</evidence>
<evidence type="ECO:0000313" key="15">
    <source>
        <dbReference type="EMBL" id="KZO90816.1"/>
    </source>
</evidence>
<dbReference type="PANTHER" id="PTHR15075">
    <property type="entry name" value="ALPHA-MANNOSIDE BETA-1,6-N-ACETYLGLUCOSAMINYLTRANSFERASE"/>
    <property type="match status" value="1"/>
</dbReference>
<evidence type="ECO:0000256" key="12">
    <source>
        <dbReference type="ARBA" id="ARBA00023180"/>
    </source>
</evidence>
<accession>A0A167GQU8</accession>
<keyword evidence="10" id="KW-0333">Golgi apparatus</keyword>
<dbReference type="GO" id="GO:0030144">
    <property type="term" value="F:alpha-1,6-mannosylglycoprotein 6-beta-N-acetylglucosaminyltransferase activity"/>
    <property type="evidence" value="ECO:0007669"/>
    <property type="project" value="UniProtKB-EC"/>
</dbReference>
<keyword evidence="12" id="KW-0325">Glycoprotein</keyword>
<protein>
    <recommendedName>
        <fullName evidence="4">alpha-1,6-mannosyl-glycoprotein 6-beta-N-acetylglucosaminyltransferase</fullName>
        <ecNumber evidence="4">2.4.1.155</ecNumber>
    </recommendedName>
</protein>
<evidence type="ECO:0000256" key="1">
    <source>
        <dbReference type="ARBA" id="ARBA00004323"/>
    </source>
</evidence>
<keyword evidence="11" id="KW-0472">Membrane</keyword>
<feature type="domain" description="Glycosyltransferase family 18 catalytic" evidence="14">
    <location>
        <begin position="226"/>
        <end position="425"/>
    </location>
</feature>
<sequence length="465" mass="51715">MLDSVLCSAGGASLRKGVGFRLMRRKVIIGLISFIAISSFIAQRAHPEVSEFARQLTRSSHPLDLLFSLGGTSTSGDGQRLEDLNTRTLEALASCLHSNTCKENQASVVLLAATYFGNAVNGKVSGENIWAASVRDALHQLGYSFLYLSDLDSATTYYRKFPDLVKVVLAQSKDVKGCSKNPQCVKSALNPLGIPIWKIFSFHFWDGDHHPLGGPWTLSPEDYRTGNQYIGYSLEDTCKQQTFVPQEEREDQVYVLSKRLSHFHRRDYPWSTDALVQVAEKTNLTLIAGFRNDVEGASEPNGVINYGMLDKTAFFEHVSHSRALLGILHPRLSPSPYDALCFGVPFINPVDSWNRAHPTNRSRWNTQHNGLKYLEEPYVYHVFKGDTGALVRAVQAAKDNPIDRYIPPGMTRKALFTRVSYLVEHDWRSDAEELLASRLGPDGGSSLVNNHSEQATGHGGTIFLL</sequence>
<comment type="subcellular location">
    <subcellularLocation>
        <location evidence="1">Golgi apparatus membrane</location>
        <topology evidence="1">Single-pass type II membrane protein</topology>
    </subcellularLocation>
</comment>
<evidence type="ECO:0000256" key="2">
    <source>
        <dbReference type="ARBA" id="ARBA00004922"/>
    </source>
</evidence>
<keyword evidence="5" id="KW-0328">Glycosyltransferase</keyword>
<evidence type="ECO:0000256" key="4">
    <source>
        <dbReference type="ARBA" id="ARBA00012671"/>
    </source>
</evidence>
<evidence type="ECO:0000256" key="3">
    <source>
        <dbReference type="ARBA" id="ARBA00007477"/>
    </source>
</evidence>
<dbReference type="GO" id="GO:0000139">
    <property type="term" value="C:Golgi membrane"/>
    <property type="evidence" value="ECO:0007669"/>
    <property type="project" value="UniProtKB-SubCell"/>
</dbReference>